<dbReference type="RefSeq" id="WP_379526175.1">
    <property type="nucleotide sequence ID" value="NZ_JBHSBI010000001.1"/>
</dbReference>
<organism evidence="3 4">
    <name type="scientific">Nonomuraea purpurea</name>
    <dbReference type="NCBI Taxonomy" id="1849276"/>
    <lineage>
        <taxon>Bacteria</taxon>
        <taxon>Bacillati</taxon>
        <taxon>Actinomycetota</taxon>
        <taxon>Actinomycetes</taxon>
        <taxon>Streptosporangiales</taxon>
        <taxon>Streptosporangiaceae</taxon>
        <taxon>Nonomuraea</taxon>
    </lineage>
</organism>
<dbReference type="InterPro" id="IPR038475">
    <property type="entry name" value="RecG_C_sf"/>
</dbReference>
<keyword evidence="4" id="KW-1185">Reference proteome</keyword>
<dbReference type="Gene3D" id="1.25.40.10">
    <property type="entry name" value="Tetratricopeptide repeat domain"/>
    <property type="match status" value="1"/>
</dbReference>
<dbReference type="Gene3D" id="3.30.950.30">
    <property type="entry name" value="Schlafen, AAA domain"/>
    <property type="match status" value="1"/>
</dbReference>
<dbReference type="EMBL" id="JBHSBI010000001">
    <property type="protein sequence ID" value="MFC4006012.1"/>
    <property type="molecule type" value="Genomic_DNA"/>
</dbReference>
<dbReference type="GO" id="GO:0005524">
    <property type="term" value="F:ATP binding"/>
    <property type="evidence" value="ECO:0007669"/>
    <property type="project" value="UniProtKB-KW"/>
</dbReference>
<evidence type="ECO:0000313" key="3">
    <source>
        <dbReference type="EMBL" id="MFC4006012.1"/>
    </source>
</evidence>
<sequence>MTAPFNLNELARRENEQTEWKENVADVDDVVATLSAFANDLQNLGGGYVVCGVREENDEHGFPTLVRLGLTASRLREIEGTVLSRCRGLVSPPITPLVEELDTGDPQRRILVFVQPATGSAHTFRRRNDGAKHYVRVSRSTIEARNGTLKDLLVRKGALEPWDRRLCNGATEADLDLLALREALQRMGVFSRETGVEPYLSPDVQLSPFVPSLLASEPLTGVLRPRNFAILLFGRETQRFIPGAVTYFSIYPGVDRSDPHAERHELAGNVLEQALRLQELLNIQSYTAFDKTDPTSPNVIKYPKRALYEAMGNALAHRDYELLDPTRLTVFSDRIEVASPGPLPTGVDIESLRKGTATPRWRNQSLAWFFSRLQLAQAEGQGIPTIFRSMREEGNPPPIFDTDSLRVLCVLPAHPRHAALRDLRSAEQALALGDLETARRQVERVLTSDSHNFRAIQLFAEVHHARRDPDAVLAWVRQHLDQIESLPAQVLVQLAEALENDQATDEHQQLASRLLSLAARGRLEERELRRIAVAMSRAHDYQSALALIERNLLEHPEWQTNPSLRQLRGDALIGLAKLCRGTAKNRDIAEATRQRAWREFHTYLDRAEHDLRDAVAHSVDQSLRDQIQRNLDYLERLRRDNQPPQKRTPRTRRRGHRG</sequence>
<dbReference type="Pfam" id="PF04326">
    <property type="entry name" value="SLFN_AlbA_2"/>
    <property type="match status" value="1"/>
</dbReference>
<dbReference type="Pfam" id="PF13749">
    <property type="entry name" value="HATPase_c_4"/>
    <property type="match status" value="1"/>
</dbReference>
<comment type="caution">
    <text evidence="3">The sequence shown here is derived from an EMBL/GenBank/DDBJ whole genome shotgun (WGS) entry which is preliminary data.</text>
</comment>
<dbReference type="Gene3D" id="3.30.565.60">
    <property type="match status" value="1"/>
</dbReference>
<protein>
    <submittedName>
        <fullName evidence="3">ATP-binding protein</fullName>
    </submittedName>
</protein>
<dbReference type="InterPro" id="IPR011990">
    <property type="entry name" value="TPR-like_helical_dom_sf"/>
</dbReference>
<reference evidence="4" key="1">
    <citation type="journal article" date="2019" name="Int. J. Syst. Evol. Microbiol.">
        <title>The Global Catalogue of Microorganisms (GCM) 10K type strain sequencing project: providing services to taxonomists for standard genome sequencing and annotation.</title>
        <authorList>
            <consortium name="The Broad Institute Genomics Platform"/>
            <consortium name="The Broad Institute Genome Sequencing Center for Infectious Disease"/>
            <person name="Wu L."/>
            <person name="Ma J."/>
        </authorList>
    </citation>
    <scope>NUCLEOTIDE SEQUENCE [LARGE SCALE GENOMIC DNA]</scope>
    <source>
        <strain evidence="4">TBRC 1276</strain>
    </source>
</reference>
<keyword evidence="3" id="KW-0547">Nucleotide-binding</keyword>
<dbReference type="PANTHER" id="PTHR30595:SF6">
    <property type="entry name" value="SCHLAFEN ALBA-2 DOMAIN-CONTAINING PROTEIN"/>
    <property type="match status" value="1"/>
</dbReference>
<name>A0ABV8G0W3_9ACTN</name>
<proteinExistence type="predicted"/>
<gene>
    <name evidence="3" type="ORF">ACFOY2_02175</name>
</gene>
<dbReference type="Proteomes" id="UP001595851">
    <property type="component" value="Unassembled WGS sequence"/>
</dbReference>
<evidence type="ECO:0000256" key="1">
    <source>
        <dbReference type="SAM" id="MobiDB-lite"/>
    </source>
</evidence>
<accession>A0ABV8G0W3</accession>
<dbReference type="InterPro" id="IPR007421">
    <property type="entry name" value="Schlafen_AlbA_2_dom"/>
</dbReference>
<evidence type="ECO:0000259" key="2">
    <source>
        <dbReference type="Pfam" id="PF04326"/>
    </source>
</evidence>
<keyword evidence="3" id="KW-0067">ATP-binding</keyword>
<feature type="domain" description="Schlafen AlbA-2" evidence="2">
    <location>
        <begin position="14"/>
        <end position="143"/>
    </location>
</feature>
<dbReference type="InterPro" id="IPR038461">
    <property type="entry name" value="Schlafen_AlbA_2_dom_sf"/>
</dbReference>
<dbReference type="PANTHER" id="PTHR30595">
    <property type="entry name" value="GLPR-RELATED TRANSCRIPTIONAL REPRESSOR"/>
    <property type="match status" value="1"/>
</dbReference>
<feature type="region of interest" description="Disordered" evidence="1">
    <location>
        <begin position="635"/>
        <end position="658"/>
    </location>
</feature>
<feature type="compositionally biased region" description="Basic residues" evidence="1">
    <location>
        <begin position="647"/>
        <end position="658"/>
    </location>
</feature>
<evidence type="ECO:0000313" key="4">
    <source>
        <dbReference type="Proteomes" id="UP001595851"/>
    </source>
</evidence>